<dbReference type="SUPFAM" id="SSF52799">
    <property type="entry name" value="(Phosphotyrosine protein) phosphatases II"/>
    <property type="match status" value="1"/>
</dbReference>
<keyword evidence="1" id="KW-0472">Membrane</keyword>
<keyword evidence="1" id="KW-1133">Transmembrane helix</keyword>
<dbReference type="Gene3D" id="1.20.120.10">
    <property type="entry name" value="Cytochrome c/b562"/>
    <property type="match status" value="1"/>
</dbReference>
<dbReference type="Pfam" id="PF01322">
    <property type="entry name" value="Cytochrom_C_2"/>
    <property type="match status" value="1"/>
</dbReference>
<sequence length="420" mass="46288">MRGGWRNTERSVFLRRRREAVNENATAGFRLEASSQLRFGRNVHSSCNLSREESKKRSKFGGGQAVHSVRKICNSSPCNAPSRTSLRWSDLPLSFAGERDHAATLELKPPRAFNRLRPIDVRLLSILCALLTALMFAAPVFADDAVQPPDSAVAPATELEHLHQVSRRILSGSEPHSSAAFRYLKAAGVTTIVSVDGAKPLVAAAKAEGLHYVHIPIGYDGIPESAKLSLLRVLRDTQGGIYIHCHHGKHRGPAAAAMACQLEGSVDHDRALQILKQAGTSPDYAGLWRDVREFEMPPADAKLPELVETAKVESMASAMAVLSRHFDNLKSIQQADWKTPAKHPDLVPVAEALLVAENLHESNRNLSHGYDQQFRDWLKKSETQAQRLHAAVKSGDDMAAGRTMKSLQQSCRQCHESYRN</sequence>
<dbReference type="GO" id="GO:0022900">
    <property type="term" value="P:electron transport chain"/>
    <property type="evidence" value="ECO:0007669"/>
    <property type="project" value="InterPro"/>
</dbReference>
<dbReference type="InterPro" id="IPR002321">
    <property type="entry name" value="Cyt_c_II"/>
</dbReference>
<dbReference type="SUPFAM" id="SSF47175">
    <property type="entry name" value="Cytochromes"/>
    <property type="match status" value="1"/>
</dbReference>
<keyword evidence="1" id="KW-0812">Transmembrane</keyword>
<dbReference type="InterPro" id="IPR010980">
    <property type="entry name" value="Cyt_c/b562"/>
</dbReference>
<organism evidence="2 3">
    <name type="scientific">Fuerstiella marisgermanici</name>
    <dbReference type="NCBI Taxonomy" id="1891926"/>
    <lineage>
        <taxon>Bacteria</taxon>
        <taxon>Pseudomonadati</taxon>
        <taxon>Planctomycetota</taxon>
        <taxon>Planctomycetia</taxon>
        <taxon>Planctomycetales</taxon>
        <taxon>Planctomycetaceae</taxon>
        <taxon>Fuerstiella</taxon>
    </lineage>
</organism>
<evidence type="ECO:0000313" key="3">
    <source>
        <dbReference type="Proteomes" id="UP000187735"/>
    </source>
</evidence>
<protein>
    <submittedName>
        <fullName evidence="2">Protein tyrosine/serine phosphatase</fullName>
    </submittedName>
</protein>
<dbReference type="Gene3D" id="3.90.190.10">
    <property type="entry name" value="Protein tyrosine phosphatase superfamily"/>
    <property type="match status" value="1"/>
</dbReference>
<proteinExistence type="predicted"/>
<dbReference type="GO" id="GO:0005506">
    <property type="term" value="F:iron ion binding"/>
    <property type="evidence" value="ECO:0007669"/>
    <property type="project" value="InterPro"/>
</dbReference>
<dbReference type="GO" id="GO:0020037">
    <property type="term" value="F:heme binding"/>
    <property type="evidence" value="ECO:0007669"/>
    <property type="project" value="InterPro"/>
</dbReference>
<dbReference type="PROSITE" id="PS51009">
    <property type="entry name" value="CYTCII"/>
    <property type="match status" value="1"/>
</dbReference>
<dbReference type="STRING" id="1891926.Fuma_04320"/>
<name>A0A1P8WKW1_9PLAN</name>
<accession>A0A1P8WKW1</accession>
<dbReference type="AlphaFoldDB" id="A0A1P8WKW1"/>
<evidence type="ECO:0000313" key="2">
    <source>
        <dbReference type="EMBL" id="APZ94681.1"/>
    </source>
</evidence>
<keyword evidence="3" id="KW-1185">Reference proteome</keyword>
<dbReference type="EMBL" id="CP017641">
    <property type="protein sequence ID" value="APZ94681.1"/>
    <property type="molecule type" value="Genomic_DNA"/>
</dbReference>
<dbReference type="KEGG" id="fmr:Fuma_04320"/>
<reference evidence="2 3" key="1">
    <citation type="journal article" date="2016" name="Front. Microbiol.">
        <title>Fuerstia marisgermanicae gen. nov., sp. nov., an Unusual Member of the Phylum Planctomycetes from the German Wadden Sea.</title>
        <authorList>
            <person name="Kohn T."/>
            <person name="Heuer A."/>
            <person name="Jogler M."/>
            <person name="Vollmers J."/>
            <person name="Boedeker C."/>
            <person name="Bunk B."/>
            <person name="Rast P."/>
            <person name="Borchert D."/>
            <person name="Glockner I."/>
            <person name="Freese H.M."/>
            <person name="Klenk H.P."/>
            <person name="Overmann J."/>
            <person name="Kaster A.K."/>
            <person name="Rohde M."/>
            <person name="Wiegand S."/>
            <person name="Jogler C."/>
        </authorList>
    </citation>
    <scope>NUCLEOTIDE SEQUENCE [LARGE SCALE GENOMIC DNA]</scope>
    <source>
        <strain evidence="2 3">NH11</strain>
    </source>
</reference>
<dbReference type="InterPro" id="IPR029021">
    <property type="entry name" value="Prot-tyrosine_phosphatase-like"/>
</dbReference>
<dbReference type="Proteomes" id="UP000187735">
    <property type="component" value="Chromosome"/>
</dbReference>
<feature type="transmembrane region" description="Helical" evidence="1">
    <location>
        <begin position="121"/>
        <end position="142"/>
    </location>
</feature>
<evidence type="ECO:0000256" key="1">
    <source>
        <dbReference type="SAM" id="Phobius"/>
    </source>
</evidence>
<gene>
    <name evidence="2" type="ORF">Fuma_04320</name>
</gene>
<dbReference type="GO" id="GO:0009055">
    <property type="term" value="F:electron transfer activity"/>
    <property type="evidence" value="ECO:0007669"/>
    <property type="project" value="InterPro"/>
</dbReference>